<dbReference type="EMBL" id="VXBT01003993">
    <property type="protein sequence ID" value="NXO09534.1"/>
    <property type="molecule type" value="Genomic_DNA"/>
</dbReference>
<evidence type="ECO:0000256" key="6">
    <source>
        <dbReference type="ARBA" id="ARBA00022837"/>
    </source>
</evidence>
<evidence type="ECO:0000256" key="9">
    <source>
        <dbReference type="ARBA" id="ARBA00023136"/>
    </source>
</evidence>
<gene>
    <name evidence="14" type="primary">Dchs2</name>
    <name evidence="14" type="ORF">ORIORI_R02486</name>
</gene>
<evidence type="ECO:0000259" key="13">
    <source>
        <dbReference type="PROSITE" id="PS50268"/>
    </source>
</evidence>
<dbReference type="GO" id="GO:0005911">
    <property type="term" value="C:cell-cell junction"/>
    <property type="evidence" value="ECO:0007669"/>
    <property type="project" value="TreeGrafter"/>
</dbReference>
<sequence length="742" mass="80264">LTVSARDGGGLPSASNAAVTVNILQTVLIPAIFERSRYTFSIPEDAPEDTVIGTVKAREPPNSLEVVSYRICSGDPHGKFSIDPQFGIIRTKKELDHEAQSVVVLSVQSQLGNSPVYSSTQVNISVTDINDNPPVFPTKADKVTISHTQPPGTAVYIARAEDKDSGLNGAVRYSIAGKQSDVFSIDPILGVVNLTRTVFAEKQQEYTLHIAAKDGGSPPLTSLLTLDSLAVKIVILDINDNSPSFMSLPLSYVMEDVEVGFLVHHIFAKDPDEGRNGQVTYHILSGNENKAFVLDKITGLLTTAQLLDHEVQERYSLTVMALDDGSPALSATQVLTIIVLDVNDETPVFLKQLYETAVHENRDPGEFVVKVEAVDRDAGLNSLLQYEILPGAGYEKFKMNLGSGELVTAASLDRETQEVFSIKGSPSRSSTAQLYLTVLDENDHSPLFAKTRYQISVAEDLEEGSAVLDLCASDEDDGLNGEVTYSLIDDTYGAFAIDSVTGAVITTKALDRETKSQYTFRAVASDCSAHFPRSTTVMTVLVQDVNDNVPKFEQSYYKASVWEGQSPKTDIIQVFAADLDSGLNGETEYSILSGNENATFLIDSTRGILATNTGLDYESTSSYREAAASHQLVLLACDSGTPSLNSTATVLITVLDVNDNPPVFSSPEYRVHVKESVPVGSHITEVSAKDSDAGANAEITYTIISGNDRGHFYLDGRTGSVNLMKTLDYEDTMKFTLIIQAT</sequence>
<protein>
    <submittedName>
        <fullName evidence="14">PCD23 protein</fullName>
    </submittedName>
</protein>
<evidence type="ECO:0000256" key="10">
    <source>
        <dbReference type="ARBA" id="ARBA00023157"/>
    </source>
</evidence>
<dbReference type="Proteomes" id="UP000534407">
    <property type="component" value="Unassembled WGS sequence"/>
</dbReference>
<feature type="domain" description="Cadherin" evidence="13">
    <location>
        <begin position="137"/>
        <end position="245"/>
    </location>
</feature>
<evidence type="ECO:0000256" key="12">
    <source>
        <dbReference type="PROSITE-ProRule" id="PRU00043"/>
    </source>
</evidence>
<evidence type="ECO:0000256" key="7">
    <source>
        <dbReference type="ARBA" id="ARBA00022889"/>
    </source>
</evidence>
<dbReference type="PANTHER" id="PTHR24025:SF23">
    <property type="entry name" value="NEURAL-CADHERIN"/>
    <property type="match status" value="1"/>
</dbReference>
<keyword evidence="4" id="KW-0732">Signal</keyword>
<keyword evidence="5" id="KW-0677">Repeat</keyword>
<dbReference type="GO" id="GO:0005509">
    <property type="term" value="F:calcium ion binding"/>
    <property type="evidence" value="ECO:0007669"/>
    <property type="project" value="UniProtKB-UniRule"/>
</dbReference>
<evidence type="ECO:0000256" key="4">
    <source>
        <dbReference type="ARBA" id="ARBA00022729"/>
    </source>
</evidence>
<evidence type="ECO:0000256" key="3">
    <source>
        <dbReference type="ARBA" id="ARBA00022692"/>
    </source>
</evidence>
<feature type="domain" description="Cadherin" evidence="13">
    <location>
        <begin position="553"/>
        <end position="664"/>
    </location>
</feature>
<name>A0A7L1PEF1_ORIOR</name>
<keyword evidence="3" id="KW-0812">Transmembrane</keyword>
<keyword evidence="6 12" id="KW-0106">Calcium</keyword>
<dbReference type="InterPro" id="IPR015919">
    <property type="entry name" value="Cadherin-like_sf"/>
</dbReference>
<dbReference type="FunFam" id="2.60.40.60:FF:000013">
    <property type="entry name" value="Cadherin EGF LAG seven-pass G-type receptor"/>
    <property type="match status" value="1"/>
</dbReference>
<keyword evidence="7" id="KW-0130">Cell adhesion</keyword>
<dbReference type="CDD" id="cd11304">
    <property type="entry name" value="Cadherin_repeat"/>
    <property type="match status" value="7"/>
</dbReference>
<dbReference type="PROSITE" id="PS50268">
    <property type="entry name" value="CADHERIN_2"/>
    <property type="match status" value="7"/>
</dbReference>
<evidence type="ECO:0000313" key="15">
    <source>
        <dbReference type="Proteomes" id="UP000534407"/>
    </source>
</evidence>
<dbReference type="GO" id="GO:0005886">
    <property type="term" value="C:plasma membrane"/>
    <property type="evidence" value="ECO:0007669"/>
    <property type="project" value="InterPro"/>
</dbReference>
<dbReference type="InterPro" id="IPR020894">
    <property type="entry name" value="Cadherin_CS"/>
</dbReference>
<evidence type="ECO:0000313" key="14">
    <source>
        <dbReference type="EMBL" id="NXO09534.1"/>
    </source>
</evidence>
<dbReference type="PROSITE" id="PS00232">
    <property type="entry name" value="CADHERIN_1"/>
    <property type="match status" value="3"/>
</dbReference>
<dbReference type="PRINTS" id="PR00205">
    <property type="entry name" value="CADHERIN"/>
</dbReference>
<feature type="domain" description="Cadherin" evidence="13">
    <location>
        <begin position="665"/>
        <end position="742"/>
    </location>
</feature>
<feature type="domain" description="Cadherin" evidence="13">
    <location>
        <begin position="34"/>
        <end position="136"/>
    </location>
</feature>
<dbReference type="GO" id="GO:0007156">
    <property type="term" value="P:homophilic cell adhesion via plasma membrane adhesion molecules"/>
    <property type="evidence" value="ECO:0007669"/>
    <property type="project" value="InterPro"/>
</dbReference>
<dbReference type="Pfam" id="PF00028">
    <property type="entry name" value="Cadherin"/>
    <property type="match status" value="7"/>
</dbReference>
<feature type="non-terminal residue" evidence="14">
    <location>
        <position position="1"/>
    </location>
</feature>
<dbReference type="InterPro" id="IPR002126">
    <property type="entry name" value="Cadherin-like_dom"/>
</dbReference>
<dbReference type="FunFam" id="2.60.40.60:FF:000035">
    <property type="entry name" value="Protocadherin Fat 3"/>
    <property type="match status" value="1"/>
</dbReference>
<proteinExistence type="predicted"/>
<evidence type="ECO:0000256" key="11">
    <source>
        <dbReference type="ARBA" id="ARBA00023180"/>
    </source>
</evidence>
<dbReference type="AlphaFoldDB" id="A0A7L1PEF1"/>
<dbReference type="FunFam" id="2.60.40.60:FF:000181">
    <property type="entry name" value="Predicted protein"/>
    <property type="match status" value="2"/>
</dbReference>
<feature type="non-terminal residue" evidence="14">
    <location>
        <position position="742"/>
    </location>
</feature>
<dbReference type="Gene3D" id="2.60.40.60">
    <property type="entry name" value="Cadherins"/>
    <property type="match status" value="7"/>
</dbReference>
<keyword evidence="9" id="KW-0472">Membrane</keyword>
<keyword evidence="8" id="KW-1133">Transmembrane helix</keyword>
<evidence type="ECO:0000256" key="2">
    <source>
        <dbReference type="ARBA" id="ARBA00022536"/>
    </source>
</evidence>
<keyword evidence="15" id="KW-1185">Reference proteome</keyword>
<comment type="subcellular location">
    <subcellularLocation>
        <location evidence="1">Membrane</location>
    </subcellularLocation>
</comment>
<comment type="caution">
    <text evidence="14">The sequence shown here is derived from an EMBL/GenBank/DDBJ whole genome shotgun (WGS) entry which is preliminary data.</text>
</comment>
<feature type="domain" description="Cadherin" evidence="13">
    <location>
        <begin position="253"/>
        <end position="349"/>
    </location>
</feature>
<dbReference type="InterPro" id="IPR050971">
    <property type="entry name" value="Cadherin-domain_protein"/>
</dbReference>
<feature type="domain" description="Cadherin" evidence="13">
    <location>
        <begin position="350"/>
        <end position="448"/>
    </location>
</feature>
<dbReference type="FunFam" id="2.60.40.60:FF:000020">
    <property type="entry name" value="Dachsous cadherin-related 1b"/>
    <property type="match status" value="3"/>
</dbReference>
<dbReference type="PANTHER" id="PTHR24025">
    <property type="entry name" value="DESMOGLEIN FAMILY MEMBER"/>
    <property type="match status" value="1"/>
</dbReference>
<feature type="domain" description="Cadherin" evidence="13">
    <location>
        <begin position="449"/>
        <end position="552"/>
    </location>
</feature>
<reference evidence="14 15" key="1">
    <citation type="submission" date="2019-09" db="EMBL/GenBank/DDBJ databases">
        <title>Bird 10,000 Genomes (B10K) Project - Family phase.</title>
        <authorList>
            <person name="Zhang G."/>
        </authorList>
    </citation>
    <scope>NUCLEOTIDE SEQUENCE [LARGE SCALE GENOMIC DNA]</scope>
    <source>
        <strain evidence="14">B10K-DU-002-24</strain>
        <tissue evidence="14">Muscle</tissue>
    </source>
</reference>
<evidence type="ECO:0000256" key="8">
    <source>
        <dbReference type="ARBA" id="ARBA00022989"/>
    </source>
</evidence>
<organism evidence="14 15">
    <name type="scientific">Oriolus oriolus</name>
    <name type="common">Eurasian golden oriole</name>
    <name type="synonym">Coracias oriolus</name>
    <dbReference type="NCBI Taxonomy" id="181099"/>
    <lineage>
        <taxon>Eukaryota</taxon>
        <taxon>Metazoa</taxon>
        <taxon>Chordata</taxon>
        <taxon>Craniata</taxon>
        <taxon>Vertebrata</taxon>
        <taxon>Euteleostomi</taxon>
        <taxon>Archelosauria</taxon>
        <taxon>Archosauria</taxon>
        <taxon>Dinosauria</taxon>
        <taxon>Saurischia</taxon>
        <taxon>Theropoda</taxon>
        <taxon>Coelurosauria</taxon>
        <taxon>Aves</taxon>
        <taxon>Neognathae</taxon>
        <taxon>Neoaves</taxon>
        <taxon>Telluraves</taxon>
        <taxon>Australaves</taxon>
        <taxon>Passeriformes</taxon>
        <taxon>Corvoidea</taxon>
        <taxon>Corvidae</taxon>
        <taxon>Oriolus</taxon>
    </lineage>
</organism>
<accession>A0A7L1PEF1</accession>
<evidence type="ECO:0000256" key="5">
    <source>
        <dbReference type="ARBA" id="ARBA00022737"/>
    </source>
</evidence>
<dbReference type="SMART" id="SM00112">
    <property type="entry name" value="CA"/>
    <property type="match status" value="7"/>
</dbReference>
<evidence type="ECO:0000256" key="1">
    <source>
        <dbReference type="ARBA" id="ARBA00004370"/>
    </source>
</evidence>
<keyword evidence="10" id="KW-1015">Disulfide bond</keyword>
<keyword evidence="2" id="KW-0245">EGF-like domain</keyword>
<keyword evidence="11" id="KW-0325">Glycoprotein</keyword>
<dbReference type="SUPFAM" id="SSF49313">
    <property type="entry name" value="Cadherin-like"/>
    <property type="match status" value="7"/>
</dbReference>